<feature type="region of interest" description="Disordered" evidence="1">
    <location>
        <begin position="1"/>
        <end position="23"/>
    </location>
</feature>
<keyword evidence="2" id="KW-0472">Membrane</keyword>
<accession>A0A849B8N2</accession>
<sequence>MQPPSLRDNADSQSVQGDAPISIDAGAGSADAVVSREKSDGDDYLDIVLCFLFSAIFWVALATIDPYPMDADSSWFWILLRLPLGFGIALLAVIGLMIVLSLCGIQSKSNGSTIDMIAGMLPIYFVVVIAFAGHHLVDVYNASWAAPITAKARLIKTSTSISKQGRHRTNSWTFEIVDGPAKGLEFDTTESASSWGRVRPPGFNEDEYRAVIRHSWMGTSIVDLVRY</sequence>
<comment type="caution">
    <text evidence="3">The sequence shown here is derived from an EMBL/GenBank/DDBJ whole genome shotgun (WGS) entry which is preliminary data.</text>
</comment>
<name>A0A849B8N2_9BURK</name>
<dbReference type="AlphaFoldDB" id="A0A849B8N2"/>
<keyword evidence="2" id="KW-1133">Transmembrane helix</keyword>
<organism evidence="3 4">
    <name type="scientific">Cupriavidus gilardii</name>
    <dbReference type="NCBI Taxonomy" id="82541"/>
    <lineage>
        <taxon>Bacteria</taxon>
        <taxon>Pseudomonadati</taxon>
        <taxon>Pseudomonadota</taxon>
        <taxon>Betaproteobacteria</taxon>
        <taxon>Burkholderiales</taxon>
        <taxon>Burkholderiaceae</taxon>
        <taxon>Cupriavidus</taxon>
    </lineage>
</organism>
<keyword evidence="2" id="KW-0812">Transmembrane</keyword>
<evidence type="ECO:0000256" key="2">
    <source>
        <dbReference type="SAM" id="Phobius"/>
    </source>
</evidence>
<dbReference type="RefSeq" id="WP_144425800.1">
    <property type="nucleotide sequence ID" value="NZ_BAAAEB010000003.1"/>
</dbReference>
<feature type="transmembrane region" description="Helical" evidence="2">
    <location>
        <begin position="117"/>
        <end position="137"/>
    </location>
</feature>
<protein>
    <submittedName>
        <fullName evidence="3">Uncharacterized protein</fullName>
    </submittedName>
</protein>
<feature type="transmembrane region" description="Helical" evidence="2">
    <location>
        <begin position="84"/>
        <end position="105"/>
    </location>
</feature>
<proteinExistence type="predicted"/>
<dbReference type="EMBL" id="JABEMD010000008">
    <property type="protein sequence ID" value="NNH10504.1"/>
    <property type="molecule type" value="Genomic_DNA"/>
</dbReference>
<evidence type="ECO:0000313" key="3">
    <source>
        <dbReference type="EMBL" id="NNH10504.1"/>
    </source>
</evidence>
<gene>
    <name evidence="3" type="ORF">HLB16_06355</name>
</gene>
<feature type="transmembrane region" description="Helical" evidence="2">
    <location>
        <begin position="44"/>
        <end position="64"/>
    </location>
</feature>
<reference evidence="3 4" key="1">
    <citation type="submission" date="2020-05" db="EMBL/GenBank/DDBJ databases">
        <title>MicrobeNet Type strains.</title>
        <authorList>
            <person name="Nicholson A.C."/>
        </authorList>
    </citation>
    <scope>NUCLEOTIDE SEQUENCE [LARGE SCALE GENOMIC DNA]</scope>
    <source>
        <strain evidence="3 4">ATCC 700815</strain>
    </source>
</reference>
<dbReference type="Proteomes" id="UP000542973">
    <property type="component" value="Unassembled WGS sequence"/>
</dbReference>
<evidence type="ECO:0000313" key="4">
    <source>
        <dbReference type="Proteomes" id="UP000542973"/>
    </source>
</evidence>
<evidence type="ECO:0000256" key="1">
    <source>
        <dbReference type="SAM" id="MobiDB-lite"/>
    </source>
</evidence>